<evidence type="ECO:0000313" key="2">
    <source>
        <dbReference type="Proteomes" id="UP000623010"/>
    </source>
</evidence>
<sequence>MPFGRALFGKHVRSLTVYLVREGFLCPLSGRCLETVGFLLAALLIRFLYPLGGRCLETLGGSYPLPPAVTMSVARNGRGGGLPGCDVSRIRLVGCRDLRKHRARKVAVRPVSA</sequence>
<dbReference type="Proteomes" id="UP000623010">
    <property type="component" value="Unassembled WGS sequence"/>
</dbReference>
<dbReference type="EMBL" id="BMWH01000006">
    <property type="protein sequence ID" value="GGZ83476.1"/>
    <property type="molecule type" value="Genomic_DNA"/>
</dbReference>
<evidence type="ECO:0000313" key="1">
    <source>
        <dbReference type="EMBL" id="GGZ83476.1"/>
    </source>
</evidence>
<proteinExistence type="predicted"/>
<dbReference type="AlphaFoldDB" id="A0A918R1A2"/>
<organism evidence="1 2">
    <name type="scientific">Streptomyces echinoruber</name>
    <dbReference type="NCBI Taxonomy" id="68898"/>
    <lineage>
        <taxon>Bacteria</taxon>
        <taxon>Bacillati</taxon>
        <taxon>Actinomycetota</taxon>
        <taxon>Actinomycetes</taxon>
        <taxon>Kitasatosporales</taxon>
        <taxon>Streptomycetaceae</taxon>
        <taxon>Streptomyces</taxon>
    </lineage>
</organism>
<gene>
    <name evidence="1" type="ORF">GCM10010389_21650</name>
</gene>
<reference evidence="1" key="1">
    <citation type="journal article" date="2014" name="Int. J. Syst. Evol. Microbiol.">
        <title>Complete genome sequence of Corynebacterium casei LMG S-19264T (=DSM 44701T), isolated from a smear-ripened cheese.</title>
        <authorList>
            <consortium name="US DOE Joint Genome Institute (JGI-PGF)"/>
            <person name="Walter F."/>
            <person name="Albersmeier A."/>
            <person name="Kalinowski J."/>
            <person name="Ruckert C."/>
        </authorList>
    </citation>
    <scope>NUCLEOTIDE SEQUENCE</scope>
    <source>
        <strain evidence="1">JCM 5016</strain>
    </source>
</reference>
<reference evidence="1" key="2">
    <citation type="submission" date="2020-09" db="EMBL/GenBank/DDBJ databases">
        <authorList>
            <person name="Sun Q."/>
            <person name="Ohkuma M."/>
        </authorList>
    </citation>
    <scope>NUCLEOTIDE SEQUENCE</scope>
    <source>
        <strain evidence="1">JCM 5016</strain>
    </source>
</reference>
<name>A0A918R1A2_9ACTN</name>
<keyword evidence="2" id="KW-1185">Reference proteome</keyword>
<protein>
    <submittedName>
        <fullName evidence="1">Uncharacterized protein</fullName>
    </submittedName>
</protein>
<comment type="caution">
    <text evidence="1">The sequence shown here is derived from an EMBL/GenBank/DDBJ whole genome shotgun (WGS) entry which is preliminary data.</text>
</comment>
<accession>A0A918R1A2</accession>